<dbReference type="InterPro" id="IPR022768">
    <property type="entry name" value="Fascin-like_dom"/>
</dbReference>
<dbReference type="InterPro" id="IPR010431">
    <property type="entry name" value="Fascin"/>
</dbReference>
<evidence type="ECO:0000256" key="2">
    <source>
        <dbReference type="ARBA" id="ARBA00007415"/>
    </source>
</evidence>
<dbReference type="GO" id="GO:0016477">
    <property type="term" value="P:cell migration"/>
    <property type="evidence" value="ECO:0007669"/>
    <property type="project" value="TreeGrafter"/>
</dbReference>
<dbReference type="CDD" id="cd23358">
    <property type="entry name" value="beta-trefoil_FSCN3_rpt4"/>
    <property type="match status" value="1"/>
</dbReference>
<dbReference type="GO" id="GO:0030426">
    <property type="term" value="C:growth cone"/>
    <property type="evidence" value="ECO:0007669"/>
    <property type="project" value="TreeGrafter"/>
</dbReference>
<dbReference type="GO" id="GO:0051017">
    <property type="term" value="P:actin filament bundle assembly"/>
    <property type="evidence" value="ECO:0007669"/>
    <property type="project" value="TreeGrafter"/>
</dbReference>
<proteinExistence type="inferred from homology"/>
<dbReference type="InterPro" id="IPR024703">
    <property type="entry name" value="Fascin_metazoans"/>
</dbReference>
<evidence type="ECO:0000256" key="3">
    <source>
        <dbReference type="ARBA" id="ARBA00022490"/>
    </source>
</evidence>
<dbReference type="GO" id="GO:0030175">
    <property type="term" value="C:filopodium"/>
    <property type="evidence" value="ECO:0007669"/>
    <property type="project" value="TreeGrafter"/>
</dbReference>
<accession>A0A444U5P9</accession>
<dbReference type="CDD" id="cd23350">
    <property type="entry name" value="beta-trefoil_FSCN3_rpt2"/>
    <property type="match status" value="1"/>
</dbReference>
<dbReference type="Pfam" id="PF06268">
    <property type="entry name" value="Fascin"/>
    <property type="match status" value="2"/>
</dbReference>
<dbReference type="Gene3D" id="2.80.10.50">
    <property type="match status" value="4"/>
</dbReference>
<dbReference type="FunFam" id="2.80.10.50:FF:000008">
    <property type="entry name" value="Fascin"/>
    <property type="match status" value="1"/>
</dbReference>
<dbReference type="AlphaFoldDB" id="A0A444U5P9"/>
<dbReference type="CDD" id="cd23354">
    <property type="entry name" value="beta-trefoil_FSCN3_rpt3"/>
    <property type="match status" value="1"/>
</dbReference>
<dbReference type="GO" id="GO:0031253">
    <property type="term" value="C:cell projection membrane"/>
    <property type="evidence" value="ECO:0007669"/>
    <property type="project" value="TreeGrafter"/>
</dbReference>
<dbReference type="InterPro" id="IPR008999">
    <property type="entry name" value="Actin-crosslinking"/>
</dbReference>
<evidence type="ECO:0000259" key="7">
    <source>
        <dbReference type="Pfam" id="PF06268"/>
    </source>
</evidence>
<dbReference type="Proteomes" id="UP000289886">
    <property type="component" value="Unassembled WGS sequence"/>
</dbReference>
<dbReference type="EMBL" id="SCEB01215270">
    <property type="protein sequence ID" value="RXM30478.1"/>
    <property type="molecule type" value="Genomic_DNA"/>
</dbReference>
<dbReference type="PANTHER" id="PTHR10551">
    <property type="entry name" value="FASCIN"/>
    <property type="match status" value="1"/>
</dbReference>
<dbReference type="GO" id="GO:0001726">
    <property type="term" value="C:ruffle"/>
    <property type="evidence" value="ECO:0007669"/>
    <property type="project" value="TreeGrafter"/>
</dbReference>
<feature type="domain" description="Fascin-like" evidence="7">
    <location>
        <begin position="388"/>
        <end position="464"/>
    </location>
</feature>
<keyword evidence="4 6" id="KW-0009">Actin-binding</keyword>
<keyword evidence="9" id="KW-1185">Reference proteome</keyword>
<dbReference type="GO" id="GO:0015629">
    <property type="term" value="C:actin cytoskeleton"/>
    <property type="evidence" value="ECO:0007669"/>
    <property type="project" value="TreeGrafter"/>
</dbReference>
<dbReference type="GO" id="GO:0007163">
    <property type="term" value="P:establishment or maintenance of cell polarity"/>
    <property type="evidence" value="ECO:0007669"/>
    <property type="project" value="TreeGrafter"/>
</dbReference>
<evidence type="ECO:0000256" key="1">
    <source>
        <dbReference type="ARBA" id="ARBA00004245"/>
    </source>
</evidence>
<dbReference type="GO" id="GO:0030027">
    <property type="term" value="C:lamellipodium"/>
    <property type="evidence" value="ECO:0007669"/>
    <property type="project" value="TreeGrafter"/>
</dbReference>
<organism evidence="8 9">
    <name type="scientific">Acipenser ruthenus</name>
    <name type="common">Sterlet sturgeon</name>
    <dbReference type="NCBI Taxonomy" id="7906"/>
    <lineage>
        <taxon>Eukaryota</taxon>
        <taxon>Metazoa</taxon>
        <taxon>Chordata</taxon>
        <taxon>Craniata</taxon>
        <taxon>Vertebrata</taxon>
        <taxon>Euteleostomi</taxon>
        <taxon>Actinopterygii</taxon>
        <taxon>Chondrostei</taxon>
        <taxon>Acipenseriformes</taxon>
        <taxon>Acipenseridae</taxon>
        <taxon>Acipenser</taxon>
    </lineage>
</organism>
<keyword evidence="5 6" id="KW-0206">Cytoskeleton</keyword>
<comment type="similarity">
    <text evidence="2 6">Belongs to the fascin family.</text>
</comment>
<protein>
    <recommendedName>
        <fullName evidence="6">Fascin</fullName>
    </recommendedName>
</protein>
<evidence type="ECO:0000313" key="9">
    <source>
        <dbReference type="Proteomes" id="UP000289886"/>
    </source>
</evidence>
<sequence length="464" mass="51888">MRRASWMSLGMMIWDVEIQSFRGSHVVVELKGCRGLRLMVDTDGSVNCAASCIEPQNLFLLTFHPNGKWSFKSLATSTHLEADGEDVICVSENVRDEHLWTPCLAIHSHVVFFNIRSHLYLQADPEEDKVWAGATYPFNERCGFIMLFDKDKGKYHLRTSDGLYVSSAKKLVSKPSEKTALTLHLRPGYLASFFDDCGSLLFPHGRSGALLSGNIHINKEEWFAIKRTPCLITLKALNKNYATIICGVEVYANTNKPDSHSLFELEVNPRTELVKIQTPKGRYLTLRGSNSVIADGDGDESNSLFEVEWRYGKVCFQASNGMYLTVKPIGLITASSPDVGPNEQFVVQLVNRPFLIIRGKYGYVGKSIHHAVLQCNLPEPDQISLTPCKHGFYHFKGSNGNFWTMTENDTFEADGNVVLNFCIEIRGINLLAILAPNGCYLRGENSGVLSATGQIIDENCLWEF</sequence>
<name>A0A444U5P9_ACIRT</name>
<comment type="caution">
    <text evidence="8">The sequence shown here is derived from an EMBL/GenBank/DDBJ whole genome shotgun (WGS) entry which is preliminary data.</text>
</comment>
<evidence type="ECO:0000256" key="6">
    <source>
        <dbReference type="PIRNR" id="PIRNR005682"/>
    </source>
</evidence>
<gene>
    <name evidence="8" type="ORF">EOD39_7884</name>
</gene>
<dbReference type="GO" id="GO:0005902">
    <property type="term" value="C:microvillus"/>
    <property type="evidence" value="ECO:0007669"/>
    <property type="project" value="TreeGrafter"/>
</dbReference>
<dbReference type="SUPFAM" id="SSF50405">
    <property type="entry name" value="Actin-crosslinking proteins"/>
    <property type="match status" value="4"/>
</dbReference>
<dbReference type="GO" id="GO:0030674">
    <property type="term" value="F:protein-macromolecule adaptor activity"/>
    <property type="evidence" value="ECO:0007669"/>
    <property type="project" value="InterPro"/>
</dbReference>
<dbReference type="GO" id="GO:0005737">
    <property type="term" value="C:cytoplasm"/>
    <property type="evidence" value="ECO:0007669"/>
    <property type="project" value="TreeGrafter"/>
</dbReference>
<keyword evidence="3 6" id="KW-0963">Cytoplasm</keyword>
<dbReference type="PANTHER" id="PTHR10551:SF1">
    <property type="entry name" value="FASCIN-3"/>
    <property type="match status" value="1"/>
</dbReference>
<evidence type="ECO:0000256" key="4">
    <source>
        <dbReference type="ARBA" id="ARBA00023203"/>
    </source>
</evidence>
<feature type="domain" description="Fascin-like" evidence="7">
    <location>
        <begin position="246"/>
        <end position="346"/>
    </location>
</feature>
<comment type="subcellular location">
    <subcellularLocation>
        <location evidence="1 6">Cytoplasm</location>
        <location evidence="1 6">Cytoskeleton</location>
    </subcellularLocation>
</comment>
<evidence type="ECO:0000313" key="8">
    <source>
        <dbReference type="EMBL" id="RXM30478.1"/>
    </source>
</evidence>
<dbReference type="GO" id="GO:0051015">
    <property type="term" value="F:actin filament binding"/>
    <property type="evidence" value="ECO:0007669"/>
    <property type="project" value="InterPro"/>
</dbReference>
<evidence type="ECO:0000256" key="5">
    <source>
        <dbReference type="ARBA" id="ARBA00023212"/>
    </source>
</evidence>
<dbReference type="PIRSF" id="PIRSF005682">
    <property type="entry name" value="Fascin"/>
    <property type="match status" value="1"/>
</dbReference>
<reference evidence="8 9" key="1">
    <citation type="submission" date="2019-01" db="EMBL/GenBank/DDBJ databases">
        <title>Draft Genome and Complete Hox-Cluster Characterization of the Sterlet Sturgeon (Acipenser ruthenus).</title>
        <authorList>
            <person name="Wei Q."/>
        </authorList>
    </citation>
    <scope>NUCLEOTIDE SEQUENCE [LARGE SCALE GENOMIC DNA]</scope>
    <source>
        <strain evidence="8">WHYD16114868_AA</strain>
        <tissue evidence="8">Blood</tissue>
    </source>
</reference>